<organism evidence="2">
    <name type="scientific">Hexamita inflata</name>
    <dbReference type="NCBI Taxonomy" id="28002"/>
    <lineage>
        <taxon>Eukaryota</taxon>
        <taxon>Metamonada</taxon>
        <taxon>Diplomonadida</taxon>
        <taxon>Hexamitidae</taxon>
        <taxon>Hexamitinae</taxon>
        <taxon>Hexamita</taxon>
    </lineage>
</organism>
<sequence>MQYSRNTHVLIHFLLHQDKISIHLLDADLELPTYDGKVLFEIQILFTILHLLIYRLNLLQQVKSLNSINQAGVKAVNIQLCQGSAINEQSSVNGGNFLRNANGTAKVDSRINLLARNSRITPLDSCNRVVGCTDYEVFMTHKFVPENIDHLCQPTIFVWKTKVVQTKVLCEEQMCVKQLL</sequence>
<dbReference type="Proteomes" id="UP001642409">
    <property type="component" value="Unassembled WGS sequence"/>
</dbReference>
<evidence type="ECO:0000313" key="7">
    <source>
        <dbReference type="EMBL" id="CAL6036016.1"/>
    </source>
</evidence>
<evidence type="ECO:0000313" key="4">
    <source>
        <dbReference type="EMBL" id="CAI9968418.1"/>
    </source>
</evidence>
<dbReference type="EMBL" id="CAXDID020000132">
    <property type="protein sequence ID" value="CAL6036016.1"/>
    <property type="molecule type" value="Genomic_DNA"/>
</dbReference>
<dbReference type="AlphaFoldDB" id="A0AA86PDU0"/>
<accession>A0AA86PDU0</accession>
<evidence type="ECO:0000313" key="12">
    <source>
        <dbReference type="EMBL" id="CAL6042144.1"/>
    </source>
</evidence>
<dbReference type="EMBL" id="CATOUU010001035">
    <property type="protein sequence ID" value="CAI9968426.1"/>
    <property type="molecule type" value="Genomic_DNA"/>
</dbReference>
<evidence type="ECO:0000313" key="13">
    <source>
        <dbReference type="Proteomes" id="UP001642409"/>
    </source>
</evidence>
<evidence type="ECO:0000313" key="9">
    <source>
        <dbReference type="EMBL" id="CAL6036036.1"/>
    </source>
</evidence>
<reference evidence="7 13" key="2">
    <citation type="submission" date="2024-07" db="EMBL/GenBank/DDBJ databases">
        <authorList>
            <person name="Akdeniz Z."/>
        </authorList>
    </citation>
    <scope>NUCLEOTIDE SEQUENCE [LARGE SCALE GENOMIC DNA]</scope>
</reference>
<gene>
    <name evidence="1" type="ORF">HINF_LOCUS23644</name>
    <name evidence="2" type="ORF">HINF_LOCUS23651</name>
    <name evidence="3" type="ORF">HINF_LOCUS23654</name>
    <name evidence="7" type="ORF">HINF_LOCUS36211</name>
    <name evidence="8" type="ORF">HINF_LOCUS36218</name>
    <name evidence="9" type="ORF">HINF_LOCUS36221</name>
    <name evidence="10" type="ORF">HINF_LOCUS39447</name>
    <name evidence="11" type="ORF">HINF_LOCUS39452</name>
    <name evidence="12" type="ORF">HINF_LOCUS39455</name>
    <name evidence="4" type="ORF">HINF_LOCUS56063</name>
    <name evidence="5" type="ORF">HINF_LOCUS56068</name>
    <name evidence="6" type="ORF">HINF_LOCUS56071</name>
</gene>
<name>A0AA86PDU0_9EUKA</name>
<dbReference type="EMBL" id="CAXDID020000152">
    <property type="protein sequence ID" value="CAL6042144.1"/>
    <property type="molecule type" value="Genomic_DNA"/>
</dbReference>
<dbReference type="EMBL" id="CATOUU010000627">
    <property type="protein sequence ID" value="CAI9935999.1"/>
    <property type="molecule type" value="Genomic_DNA"/>
</dbReference>
<dbReference type="EMBL" id="CAXDID020000152">
    <property type="protein sequence ID" value="CAL6042128.1"/>
    <property type="molecule type" value="Genomic_DNA"/>
</dbReference>
<comment type="caution">
    <text evidence="2">The sequence shown here is derived from an EMBL/GenBank/DDBJ whole genome shotgun (WGS) entry which is preliminary data.</text>
</comment>
<evidence type="ECO:0000313" key="5">
    <source>
        <dbReference type="EMBL" id="CAI9968423.1"/>
    </source>
</evidence>
<evidence type="ECO:0000313" key="6">
    <source>
        <dbReference type="EMBL" id="CAI9968426.1"/>
    </source>
</evidence>
<dbReference type="EMBL" id="CATOUU010001035">
    <property type="protein sequence ID" value="CAI9968423.1"/>
    <property type="molecule type" value="Genomic_DNA"/>
</dbReference>
<dbReference type="EMBL" id="CAXDID020000152">
    <property type="protein sequence ID" value="CAL6042138.1"/>
    <property type="molecule type" value="Genomic_DNA"/>
</dbReference>
<evidence type="ECO:0000313" key="8">
    <source>
        <dbReference type="EMBL" id="CAL6036030.1"/>
    </source>
</evidence>
<dbReference type="EMBL" id="CAXDID020000132">
    <property type="protein sequence ID" value="CAL6036036.1"/>
    <property type="molecule type" value="Genomic_DNA"/>
</dbReference>
<reference evidence="2" key="1">
    <citation type="submission" date="2023-06" db="EMBL/GenBank/DDBJ databases">
        <authorList>
            <person name="Kurt Z."/>
        </authorList>
    </citation>
    <scope>NUCLEOTIDE SEQUENCE</scope>
</reference>
<evidence type="ECO:0000313" key="10">
    <source>
        <dbReference type="EMBL" id="CAL6042128.1"/>
    </source>
</evidence>
<evidence type="ECO:0000313" key="2">
    <source>
        <dbReference type="EMBL" id="CAI9936006.1"/>
    </source>
</evidence>
<dbReference type="EMBL" id="CAXDID020000132">
    <property type="protein sequence ID" value="CAL6036030.1"/>
    <property type="molecule type" value="Genomic_DNA"/>
</dbReference>
<protein>
    <submittedName>
        <fullName evidence="7">Hypothetical_protein</fullName>
    </submittedName>
</protein>
<evidence type="ECO:0000313" key="3">
    <source>
        <dbReference type="EMBL" id="CAI9936009.1"/>
    </source>
</evidence>
<dbReference type="EMBL" id="CATOUU010000627">
    <property type="protein sequence ID" value="CAI9936006.1"/>
    <property type="molecule type" value="Genomic_DNA"/>
</dbReference>
<dbReference type="EMBL" id="CATOUU010000627">
    <property type="protein sequence ID" value="CAI9936009.1"/>
    <property type="molecule type" value="Genomic_DNA"/>
</dbReference>
<evidence type="ECO:0000313" key="1">
    <source>
        <dbReference type="EMBL" id="CAI9935999.1"/>
    </source>
</evidence>
<dbReference type="EMBL" id="CATOUU010001035">
    <property type="protein sequence ID" value="CAI9968418.1"/>
    <property type="molecule type" value="Genomic_DNA"/>
</dbReference>
<keyword evidence="13" id="KW-1185">Reference proteome</keyword>
<evidence type="ECO:0000313" key="11">
    <source>
        <dbReference type="EMBL" id="CAL6042138.1"/>
    </source>
</evidence>
<proteinExistence type="predicted"/>